<protein>
    <recommendedName>
        <fullName evidence="4">BTB domain-containing protein</fullName>
    </recommendedName>
</protein>
<dbReference type="PROSITE" id="PS50097">
    <property type="entry name" value="BTB"/>
    <property type="match status" value="1"/>
</dbReference>
<dbReference type="Gene3D" id="1.25.40.420">
    <property type="match status" value="1"/>
</dbReference>
<dbReference type="EnsemblMetazoa" id="HelroT107882">
    <property type="protein sequence ID" value="HelroP107882"/>
    <property type="gene ID" value="HelroG107882"/>
</dbReference>
<keyword evidence="1" id="KW-0880">Kelch repeat</keyword>
<reference evidence="5 7" key="2">
    <citation type="journal article" date="2013" name="Nature">
        <title>Insights into bilaterian evolution from three spiralian genomes.</title>
        <authorList>
            <person name="Simakov O."/>
            <person name="Marletaz F."/>
            <person name="Cho S.J."/>
            <person name="Edsinger-Gonzales E."/>
            <person name="Havlak P."/>
            <person name="Hellsten U."/>
            <person name="Kuo D.H."/>
            <person name="Larsson T."/>
            <person name="Lv J."/>
            <person name="Arendt D."/>
            <person name="Savage R."/>
            <person name="Osoegawa K."/>
            <person name="de Jong P."/>
            <person name="Grimwood J."/>
            <person name="Chapman J.A."/>
            <person name="Shapiro H."/>
            <person name="Aerts A."/>
            <person name="Otillar R.P."/>
            <person name="Terry A.Y."/>
            <person name="Boore J.L."/>
            <person name="Grigoriev I.V."/>
            <person name="Lindberg D.R."/>
            <person name="Seaver E.C."/>
            <person name="Weisblat D.A."/>
            <person name="Putnam N.H."/>
            <person name="Rokhsar D.S."/>
        </authorList>
    </citation>
    <scope>NUCLEOTIDE SEQUENCE</scope>
</reference>
<dbReference type="SMART" id="SM00225">
    <property type="entry name" value="BTB"/>
    <property type="match status" value="1"/>
</dbReference>
<dbReference type="eggNOG" id="KOG4441">
    <property type="taxonomic scope" value="Eukaryota"/>
</dbReference>
<accession>T1EED5</accession>
<dbReference type="InterPro" id="IPR011333">
    <property type="entry name" value="SKP1/BTB/POZ_sf"/>
</dbReference>
<evidence type="ECO:0000313" key="5">
    <source>
        <dbReference type="EMBL" id="ESN94640.1"/>
    </source>
</evidence>
<dbReference type="RefSeq" id="XP_009027681.1">
    <property type="nucleotide sequence ID" value="XM_009029433.1"/>
</dbReference>
<dbReference type="PANTHER" id="PTHR24412">
    <property type="entry name" value="KELCH PROTEIN"/>
    <property type="match status" value="1"/>
</dbReference>
<dbReference type="Proteomes" id="UP000015101">
    <property type="component" value="Unassembled WGS sequence"/>
</dbReference>
<dbReference type="CTD" id="20194937"/>
<feature type="region of interest" description="Disordered" evidence="3">
    <location>
        <begin position="1"/>
        <end position="34"/>
    </location>
</feature>
<evidence type="ECO:0000256" key="1">
    <source>
        <dbReference type="ARBA" id="ARBA00022441"/>
    </source>
</evidence>
<dbReference type="EMBL" id="KB097571">
    <property type="protein sequence ID" value="ESN94640.1"/>
    <property type="molecule type" value="Genomic_DNA"/>
</dbReference>
<dbReference type="InterPro" id="IPR011705">
    <property type="entry name" value="BACK"/>
</dbReference>
<sequence>MSAIVMSTSSQCNHNNNGDEADDKTISSTTPDDHKNNGANFNFMDFTDTVDSLVNTRLPFFRPILNRSRQRCYESKSYSSQALLEMHRFFQSGRFCDVILNTMESPTSIPCHRLVLAASSMYFDRMFAGNMAESHSQEINLRNINGSTLKQLIKYAYTSEIIIDSNTVLDMFEAADMFQFAELRMFCQDFLLDEVTAQNCLSFMLYADVFSSKSLYDRSLSVAAKKFDMIRLEKEFLLLPYDHVKRLLMEDNIEIDYEEYVYEAFKMWMAHDFENRQRYLVDLFQSIRLNFVSRWYLIEVISKDPVISTSLECTAIVQR</sequence>
<reference evidence="7" key="1">
    <citation type="submission" date="2012-12" db="EMBL/GenBank/DDBJ databases">
        <authorList>
            <person name="Hellsten U."/>
            <person name="Grimwood J."/>
            <person name="Chapman J.A."/>
            <person name="Shapiro H."/>
            <person name="Aerts A."/>
            <person name="Otillar R.P."/>
            <person name="Terry A.Y."/>
            <person name="Boore J.L."/>
            <person name="Simakov O."/>
            <person name="Marletaz F."/>
            <person name="Cho S.-J."/>
            <person name="Edsinger-Gonzales E."/>
            <person name="Havlak P."/>
            <person name="Kuo D.-H."/>
            <person name="Larsson T."/>
            <person name="Lv J."/>
            <person name="Arendt D."/>
            <person name="Savage R."/>
            <person name="Osoegawa K."/>
            <person name="de Jong P."/>
            <person name="Lindberg D.R."/>
            <person name="Seaver E.C."/>
            <person name="Weisblat D.A."/>
            <person name="Putnam N.H."/>
            <person name="Grigoriev I.V."/>
            <person name="Rokhsar D.S."/>
        </authorList>
    </citation>
    <scope>NUCLEOTIDE SEQUENCE</scope>
</reference>
<keyword evidence="2" id="KW-0677">Repeat</keyword>
<reference evidence="6" key="3">
    <citation type="submission" date="2015-06" db="UniProtKB">
        <authorList>
            <consortium name="EnsemblMetazoa"/>
        </authorList>
    </citation>
    <scope>IDENTIFICATION</scope>
</reference>
<feature type="domain" description="BTB" evidence="4">
    <location>
        <begin position="96"/>
        <end position="165"/>
    </location>
</feature>
<dbReference type="PANTHER" id="PTHR24412:SF489">
    <property type="entry name" value="RING FINGER DOMAIN AND KELCH REPEAT-CONTAINING PROTEIN DDB_G0271372"/>
    <property type="match status" value="1"/>
</dbReference>
<evidence type="ECO:0000313" key="7">
    <source>
        <dbReference type="Proteomes" id="UP000015101"/>
    </source>
</evidence>
<evidence type="ECO:0000256" key="2">
    <source>
        <dbReference type="ARBA" id="ARBA00022737"/>
    </source>
</evidence>
<feature type="compositionally biased region" description="Polar residues" evidence="3">
    <location>
        <begin position="1"/>
        <end position="18"/>
    </location>
</feature>
<dbReference type="Gene3D" id="3.30.710.10">
    <property type="entry name" value="Potassium Channel Kv1.1, Chain A"/>
    <property type="match status" value="1"/>
</dbReference>
<dbReference type="OMA" id="ACIMNCV"/>
<dbReference type="STRING" id="6412.T1EED5"/>
<dbReference type="Pfam" id="PF00651">
    <property type="entry name" value="BTB"/>
    <property type="match status" value="1"/>
</dbReference>
<dbReference type="HOGENOM" id="CLU_004253_11_0_1"/>
<proteinExistence type="predicted"/>
<dbReference type="FunFam" id="1.25.40.420:FF:000001">
    <property type="entry name" value="Kelch-like family member 12"/>
    <property type="match status" value="1"/>
</dbReference>
<dbReference type="AlphaFoldDB" id="T1EED5"/>
<dbReference type="SUPFAM" id="SSF54695">
    <property type="entry name" value="POZ domain"/>
    <property type="match status" value="1"/>
</dbReference>
<dbReference type="Pfam" id="PF07707">
    <property type="entry name" value="BACK"/>
    <property type="match status" value="1"/>
</dbReference>
<dbReference type="InterPro" id="IPR000210">
    <property type="entry name" value="BTB/POZ_dom"/>
</dbReference>
<dbReference type="EMBL" id="AMQM01001692">
    <property type="status" value="NOT_ANNOTATED_CDS"/>
    <property type="molecule type" value="Genomic_DNA"/>
</dbReference>
<evidence type="ECO:0000259" key="4">
    <source>
        <dbReference type="PROSITE" id="PS50097"/>
    </source>
</evidence>
<organism evidence="6 7">
    <name type="scientific">Helobdella robusta</name>
    <name type="common">Californian leech</name>
    <dbReference type="NCBI Taxonomy" id="6412"/>
    <lineage>
        <taxon>Eukaryota</taxon>
        <taxon>Metazoa</taxon>
        <taxon>Spiralia</taxon>
        <taxon>Lophotrochozoa</taxon>
        <taxon>Annelida</taxon>
        <taxon>Clitellata</taxon>
        <taxon>Hirudinea</taxon>
        <taxon>Rhynchobdellida</taxon>
        <taxon>Glossiphoniidae</taxon>
        <taxon>Helobdella</taxon>
    </lineage>
</organism>
<dbReference type="OrthoDB" id="45365at2759"/>
<gene>
    <name evidence="6" type="primary">20194937</name>
    <name evidence="5" type="ORF">HELRODRAFT_107882</name>
</gene>
<evidence type="ECO:0000313" key="6">
    <source>
        <dbReference type="EnsemblMetazoa" id="HelroP107882"/>
    </source>
</evidence>
<dbReference type="GeneID" id="20194937"/>
<keyword evidence="7" id="KW-1185">Reference proteome</keyword>
<evidence type="ECO:0000256" key="3">
    <source>
        <dbReference type="SAM" id="MobiDB-lite"/>
    </source>
</evidence>
<dbReference type="InParanoid" id="T1EED5"/>
<dbReference type="KEGG" id="hro:HELRODRAFT_107882"/>
<dbReference type="SMART" id="SM00875">
    <property type="entry name" value="BACK"/>
    <property type="match status" value="1"/>
</dbReference>
<name>T1EED5_HELRO</name>